<protein>
    <submittedName>
        <fullName evidence="1">Putative phosphatase</fullName>
    </submittedName>
</protein>
<organism evidence="1 2">
    <name type="scientific">Gandjariella thermophila</name>
    <dbReference type="NCBI Taxonomy" id="1931992"/>
    <lineage>
        <taxon>Bacteria</taxon>
        <taxon>Bacillati</taxon>
        <taxon>Actinomycetota</taxon>
        <taxon>Actinomycetes</taxon>
        <taxon>Pseudonocardiales</taxon>
        <taxon>Pseudonocardiaceae</taxon>
        <taxon>Gandjariella</taxon>
    </lineage>
</organism>
<dbReference type="Pfam" id="PF13419">
    <property type="entry name" value="HAD_2"/>
    <property type="match status" value="1"/>
</dbReference>
<dbReference type="GO" id="GO:0006281">
    <property type="term" value="P:DNA repair"/>
    <property type="evidence" value="ECO:0007669"/>
    <property type="project" value="TreeGrafter"/>
</dbReference>
<dbReference type="InterPro" id="IPR036412">
    <property type="entry name" value="HAD-like_sf"/>
</dbReference>
<dbReference type="InterPro" id="IPR023198">
    <property type="entry name" value="PGP-like_dom2"/>
</dbReference>
<proteinExistence type="predicted"/>
<keyword evidence="2" id="KW-1185">Reference proteome</keyword>
<accession>A0A4D4J139</accession>
<dbReference type="AlphaFoldDB" id="A0A4D4J139"/>
<dbReference type="InterPro" id="IPR050155">
    <property type="entry name" value="HAD-like_hydrolase_sf"/>
</dbReference>
<dbReference type="EMBL" id="BJFL01000007">
    <property type="protein sequence ID" value="GDY30345.1"/>
    <property type="molecule type" value="Genomic_DNA"/>
</dbReference>
<dbReference type="PANTHER" id="PTHR43434:SF1">
    <property type="entry name" value="PHOSPHOGLYCOLATE PHOSPHATASE"/>
    <property type="match status" value="1"/>
</dbReference>
<comment type="caution">
    <text evidence="1">The sequence shown here is derived from an EMBL/GenBank/DDBJ whole genome shotgun (WGS) entry which is preliminary data.</text>
</comment>
<dbReference type="SFLD" id="SFLDG01129">
    <property type="entry name" value="C1.5:_HAD__Beta-PGM__Phosphata"/>
    <property type="match status" value="1"/>
</dbReference>
<dbReference type="GO" id="GO:0008967">
    <property type="term" value="F:phosphoglycolate phosphatase activity"/>
    <property type="evidence" value="ECO:0007669"/>
    <property type="project" value="TreeGrafter"/>
</dbReference>
<dbReference type="InterPro" id="IPR041492">
    <property type="entry name" value="HAD_2"/>
</dbReference>
<dbReference type="Gene3D" id="3.40.50.1000">
    <property type="entry name" value="HAD superfamily/HAD-like"/>
    <property type="match status" value="1"/>
</dbReference>
<sequence length="227" mass="24780">MRTNGDDVVMPQHIVWDWNGTLLSDNDAVVAAVNQVCASFGREAVTLDDWRAVFTRPIVRSYERLFGRSLSEDEWARVDSLYHVHYRERLPTCRLADGVPDLLHDWRNGGGSQSLLSMWFHDELVPLVGRLGLAELFARIDGLRADIGGGSKAEHLAEHLTALRLDPADVVLIGDVADDAHAAEHVGARCVLVSSGMGTREALVATGAPVATSIPDALDLIVRDRVA</sequence>
<gene>
    <name evidence="1" type="ORF">GTS_19780</name>
</gene>
<dbReference type="Gene3D" id="1.10.150.240">
    <property type="entry name" value="Putative phosphatase, domain 2"/>
    <property type="match status" value="1"/>
</dbReference>
<reference evidence="2" key="1">
    <citation type="submission" date="2019-04" db="EMBL/GenBank/DDBJ databases">
        <title>Draft genome sequence of Pseudonocardiaceae bacterium SL3-2-4.</title>
        <authorList>
            <person name="Ningsih F."/>
            <person name="Yokota A."/>
            <person name="Sakai Y."/>
            <person name="Nanatani K."/>
            <person name="Yabe S."/>
            <person name="Oetari A."/>
            <person name="Sjamsuridzal W."/>
        </authorList>
    </citation>
    <scope>NUCLEOTIDE SEQUENCE [LARGE SCALE GENOMIC DNA]</scope>
    <source>
        <strain evidence="2">SL3-2-4</strain>
    </source>
</reference>
<dbReference type="SFLD" id="SFLDS00003">
    <property type="entry name" value="Haloacid_Dehalogenase"/>
    <property type="match status" value="1"/>
</dbReference>
<evidence type="ECO:0000313" key="1">
    <source>
        <dbReference type="EMBL" id="GDY30345.1"/>
    </source>
</evidence>
<dbReference type="PANTHER" id="PTHR43434">
    <property type="entry name" value="PHOSPHOGLYCOLATE PHOSPHATASE"/>
    <property type="match status" value="1"/>
</dbReference>
<dbReference type="Proteomes" id="UP000298860">
    <property type="component" value="Unassembled WGS sequence"/>
</dbReference>
<dbReference type="SUPFAM" id="SSF56784">
    <property type="entry name" value="HAD-like"/>
    <property type="match status" value="1"/>
</dbReference>
<name>A0A4D4J139_9PSEU</name>
<evidence type="ECO:0000313" key="2">
    <source>
        <dbReference type="Proteomes" id="UP000298860"/>
    </source>
</evidence>
<dbReference type="InterPro" id="IPR023214">
    <property type="entry name" value="HAD_sf"/>
</dbReference>
<dbReference type="GO" id="GO:0005829">
    <property type="term" value="C:cytosol"/>
    <property type="evidence" value="ECO:0007669"/>
    <property type="project" value="TreeGrafter"/>
</dbReference>